<dbReference type="InterPro" id="IPR002110">
    <property type="entry name" value="Ankyrin_rpt"/>
</dbReference>
<dbReference type="AlphaFoldDB" id="A0A2L0F2P6"/>
<evidence type="ECO:0000313" key="5">
    <source>
        <dbReference type="Proteomes" id="UP000238348"/>
    </source>
</evidence>
<dbReference type="InterPro" id="IPR050889">
    <property type="entry name" value="Dendritic_Spine_Reg/Scaffold"/>
</dbReference>
<name>A0A2L0F2P6_SORCE</name>
<dbReference type="PANTHER" id="PTHR24166">
    <property type="entry name" value="ROLLING PEBBLES, ISOFORM B"/>
    <property type="match status" value="1"/>
</dbReference>
<dbReference type="SUPFAM" id="SSF48403">
    <property type="entry name" value="Ankyrin repeat"/>
    <property type="match status" value="1"/>
</dbReference>
<protein>
    <submittedName>
        <fullName evidence="4">Uncharacterized protein</fullName>
    </submittedName>
</protein>
<keyword evidence="1" id="KW-0677">Repeat</keyword>
<dbReference type="EMBL" id="CP012673">
    <property type="protein sequence ID" value="AUX45803.1"/>
    <property type="molecule type" value="Genomic_DNA"/>
</dbReference>
<feature type="repeat" description="ANK" evidence="3">
    <location>
        <begin position="177"/>
        <end position="209"/>
    </location>
</feature>
<dbReference type="PROSITE" id="PS50088">
    <property type="entry name" value="ANK_REPEAT"/>
    <property type="match status" value="2"/>
</dbReference>
<evidence type="ECO:0000256" key="3">
    <source>
        <dbReference type="PROSITE-ProRule" id="PRU00023"/>
    </source>
</evidence>
<evidence type="ECO:0000313" key="4">
    <source>
        <dbReference type="EMBL" id="AUX45803.1"/>
    </source>
</evidence>
<dbReference type="Gene3D" id="1.25.40.20">
    <property type="entry name" value="Ankyrin repeat-containing domain"/>
    <property type="match status" value="1"/>
</dbReference>
<accession>A0A2L0F2P6</accession>
<reference evidence="4 5" key="1">
    <citation type="submission" date="2015-09" db="EMBL/GenBank/DDBJ databases">
        <title>Sorangium comparison.</title>
        <authorList>
            <person name="Zaburannyi N."/>
            <person name="Bunk B."/>
            <person name="Overmann J."/>
            <person name="Mueller R."/>
        </authorList>
    </citation>
    <scope>NUCLEOTIDE SEQUENCE [LARGE SCALE GENOMIC DNA]</scope>
    <source>
        <strain evidence="4 5">So ce26</strain>
    </source>
</reference>
<feature type="repeat" description="ANK" evidence="3">
    <location>
        <begin position="144"/>
        <end position="176"/>
    </location>
</feature>
<evidence type="ECO:0000256" key="2">
    <source>
        <dbReference type="ARBA" id="ARBA00023043"/>
    </source>
</evidence>
<sequence length="237" mass="24277">MLGCMEHPFKFGALYRVRKSFRAPRDEFNAGDTLVYWRDAYSHHEGMKGYFFRVPGSGGVRSWDIGVGEDVGVWAELFQQVSAPARLVVAAEAGDVAGTHAALLEGGAPVDSLTIELAAEKAVQGGHAAVVELFLRAGALSPVQREIALHLAAGAGRAAIVRALLSAGAAADALDGAGQTPLIHAACSGDTETVAALLDGGADAGFVARSGATPRSLAAARNHGAVVALLERAGAQA</sequence>
<dbReference type="Pfam" id="PF12796">
    <property type="entry name" value="Ank_2"/>
    <property type="match status" value="1"/>
</dbReference>
<dbReference type="SMART" id="SM00248">
    <property type="entry name" value="ANK"/>
    <property type="match status" value="3"/>
</dbReference>
<dbReference type="Proteomes" id="UP000238348">
    <property type="component" value="Chromosome"/>
</dbReference>
<dbReference type="PANTHER" id="PTHR24166:SF48">
    <property type="entry name" value="PROTEIN VAPYRIN"/>
    <property type="match status" value="1"/>
</dbReference>
<dbReference type="PROSITE" id="PS50297">
    <property type="entry name" value="ANK_REP_REGION"/>
    <property type="match status" value="2"/>
</dbReference>
<proteinExistence type="predicted"/>
<keyword evidence="2 3" id="KW-0040">ANK repeat</keyword>
<evidence type="ECO:0000256" key="1">
    <source>
        <dbReference type="ARBA" id="ARBA00022737"/>
    </source>
</evidence>
<gene>
    <name evidence="4" type="ORF">SOCE26_072990</name>
</gene>
<organism evidence="4 5">
    <name type="scientific">Sorangium cellulosum</name>
    <name type="common">Polyangium cellulosum</name>
    <dbReference type="NCBI Taxonomy" id="56"/>
    <lineage>
        <taxon>Bacteria</taxon>
        <taxon>Pseudomonadati</taxon>
        <taxon>Myxococcota</taxon>
        <taxon>Polyangia</taxon>
        <taxon>Polyangiales</taxon>
        <taxon>Polyangiaceae</taxon>
        <taxon>Sorangium</taxon>
    </lineage>
</organism>
<dbReference type="InterPro" id="IPR036770">
    <property type="entry name" value="Ankyrin_rpt-contain_sf"/>
</dbReference>